<evidence type="ECO:0000313" key="11">
    <source>
        <dbReference type="Proteomes" id="UP000262699"/>
    </source>
</evidence>
<dbReference type="Proteomes" id="UP000262699">
    <property type="component" value="Unassembled WGS sequence"/>
</dbReference>
<evidence type="ECO:0000256" key="7">
    <source>
        <dbReference type="SAM" id="Coils"/>
    </source>
</evidence>
<dbReference type="SUPFAM" id="SSF52172">
    <property type="entry name" value="CheY-like"/>
    <property type="match status" value="1"/>
</dbReference>
<accession>A0A3D0WCC1</accession>
<dbReference type="PANTHER" id="PTHR43047:SF9">
    <property type="entry name" value="HISTIDINE KINASE"/>
    <property type="match status" value="1"/>
</dbReference>
<dbReference type="PRINTS" id="PR00344">
    <property type="entry name" value="BCTRLSENSOR"/>
</dbReference>
<dbReference type="NCBIfam" id="NF041832">
    <property type="entry name" value="near_NosP_CTERM"/>
    <property type="match status" value="1"/>
</dbReference>
<dbReference type="InterPro" id="IPR001789">
    <property type="entry name" value="Sig_transdc_resp-reg_receiver"/>
</dbReference>
<sequence length="736" mass="79615">MARRAPTPAELELETLRAENAKLRRINGVLMDRVERSTDLQGNAFSLFETAITLESKVQARTRDLEHALGALAASNAALTHARDEATEARARLADAIESMSEGFAIFDAEDRLVLCNRTYLDFWPRIADRILPGMRFDEIARLIGDDRAALGAMVSPDRWLSERLAQHSVASGGHVHALADGRWIQVNELRTSEGGIVGIYNDITEVKASDARERARELAQKSVLLQATLDNIRLGVCVYDADRRLIAWNRSLLAVIGLPVDGIPRIASHDGLVATCAELNGPMEDGEPLGWLSAGEIVTTRRHASGRSIEVRRSAMPDGGMVMSFEDITERLRAAEALEARVAERTADIAAVNDQLTAQVRERIAAEEAMREAMQAAEEANRSKTRFLAAASHDLLQPLNAARLFVSALGERRLAAANAGLVRQIDSALDSVEDLLEALLEISKLDAGAVRPNVIDFPLAETMRHMRAEFTPLARERGLALAFDDSCDAWVRSDPRLLRRIVQNFISNALRYTDSGGVTVRCHAGASVLRIEVIDTGPGIDPAHHREIFAEFRRLDRDRPVKGIGLGLAIVERAGRMLGHPIGLESAPGRGATFTVTVPLGRAQAVDAAATPAALRGGLAGRTVLVLDNEEAILSGMKVILSGWGCHAICVADRAAAIAAAGRGGIDAIVADYHLDAGDTGDAVVRALGLGIPTIIVTADRTAELKDRLRDEGFHWLNKPVKPAQLRALLSAIVR</sequence>
<dbReference type="InterPro" id="IPR003594">
    <property type="entry name" value="HATPase_dom"/>
</dbReference>
<dbReference type="GO" id="GO:0000155">
    <property type="term" value="F:phosphorelay sensor kinase activity"/>
    <property type="evidence" value="ECO:0007669"/>
    <property type="project" value="InterPro"/>
</dbReference>
<dbReference type="Gene3D" id="3.30.450.20">
    <property type="entry name" value="PAS domain"/>
    <property type="match status" value="2"/>
</dbReference>
<dbReference type="Gene3D" id="1.10.287.130">
    <property type="match status" value="1"/>
</dbReference>
<feature type="modified residue" description="4-aspartylphosphate" evidence="6">
    <location>
        <position position="673"/>
    </location>
</feature>
<dbReference type="InterPro" id="IPR005467">
    <property type="entry name" value="His_kinase_dom"/>
</dbReference>
<feature type="domain" description="Histidine kinase" evidence="8">
    <location>
        <begin position="391"/>
        <end position="603"/>
    </location>
</feature>
<gene>
    <name evidence="10" type="ORF">DEP91_09065</name>
</gene>
<evidence type="ECO:0000256" key="3">
    <source>
        <dbReference type="ARBA" id="ARBA00022553"/>
    </source>
</evidence>
<organism evidence="10 11">
    <name type="scientific">Sphingomonas bacterium</name>
    <dbReference type="NCBI Taxonomy" id="1895847"/>
    <lineage>
        <taxon>Bacteria</taxon>
        <taxon>Pseudomonadati</taxon>
        <taxon>Pseudomonadota</taxon>
        <taxon>Alphaproteobacteria</taxon>
        <taxon>Sphingomonadales</taxon>
        <taxon>Sphingomonadaceae</taxon>
        <taxon>Sphingomonas</taxon>
    </lineage>
</organism>
<evidence type="ECO:0000259" key="8">
    <source>
        <dbReference type="PROSITE" id="PS50109"/>
    </source>
</evidence>
<dbReference type="PROSITE" id="PS50110">
    <property type="entry name" value="RESPONSE_REGULATORY"/>
    <property type="match status" value="1"/>
</dbReference>
<protein>
    <recommendedName>
        <fullName evidence="2">histidine kinase</fullName>
        <ecNumber evidence="2">2.7.13.3</ecNumber>
    </recommendedName>
</protein>
<dbReference type="AlphaFoldDB" id="A0A3D0WCC1"/>
<dbReference type="Gene3D" id="3.30.565.10">
    <property type="entry name" value="Histidine kinase-like ATPase, C-terminal domain"/>
    <property type="match status" value="1"/>
</dbReference>
<dbReference type="InterPro" id="IPR004358">
    <property type="entry name" value="Sig_transdc_His_kin-like_C"/>
</dbReference>
<dbReference type="EMBL" id="DOYJ01000249">
    <property type="protein sequence ID" value="HCB76310.1"/>
    <property type="molecule type" value="Genomic_DNA"/>
</dbReference>
<keyword evidence="3 6" id="KW-0597">Phosphoprotein</keyword>
<dbReference type="SUPFAM" id="SSF47384">
    <property type="entry name" value="Homodimeric domain of signal transducing histidine kinase"/>
    <property type="match status" value="1"/>
</dbReference>
<dbReference type="PROSITE" id="PS50109">
    <property type="entry name" value="HIS_KIN"/>
    <property type="match status" value="1"/>
</dbReference>
<dbReference type="Gene3D" id="3.40.50.2300">
    <property type="match status" value="1"/>
</dbReference>
<evidence type="ECO:0000256" key="6">
    <source>
        <dbReference type="PROSITE-ProRule" id="PRU00169"/>
    </source>
</evidence>
<dbReference type="EC" id="2.7.13.3" evidence="2"/>
<dbReference type="Pfam" id="PF12860">
    <property type="entry name" value="PAS_7"/>
    <property type="match status" value="2"/>
</dbReference>
<keyword evidence="4" id="KW-0808">Transferase</keyword>
<feature type="domain" description="Response regulatory" evidence="9">
    <location>
        <begin position="624"/>
        <end position="735"/>
    </location>
</feature>
<dbReference type="Pfam" id="PF02518">
    <property type="entry name" value="HATPase_c"/>
    <property type="match status" value="1"/>
</dbReference>
<reference evidence="10 11" key="1">
    <citation type="journal article" date="2018" name="Nat. Biotechnol.">
        <title>A standardized bacterial taxonomy based on genome phylogeny substantially revises the tree of life.</title>
        <authorList>
            <person name="Parks D.H."/>
            <person name="Chuvochina M."/>
            <person name="Waite D.W."/>
            <person name="Rinke C."/>
            <person name="Skarshewski A."/>
            <person name="Chaumeil P.A."/>
            <person name="Hugenholtz P."/>
        </authorList>
    </citation>
    <scope>NUCLEOTIDE SEQUENCE [LARGE SCALE GENOMIC DNA]</scope>
    <source>
        <strain evidence="10">UBA9015</strain>
    </source>
</reference>
<dbReference type="GO" id="GO:0005886">
    <property type="term" value="C:plasma membrane"/>
    <property type="evidence" value="ECO:0007669"/>
    <property type="project" value="TreeGrafter"/>
</dbReference>
<comment type="catalytic activity">
    <reaction evidence="1">
        <text>ATP + protein L-histidine = ADP + protein N-phospho-L-histidine.</text>
        <dbReference type="EC" id="2.7.13.3"/>
    </reaction>
</comment>
<keyword evidence="7" id="KW-0175">Coiled coil</keyword>
<dbReference type="SUPFAM" id="SSF55785">
    <property type="entry name" value="PYP-like sensor domain (PAS domain)"/>
    <property type="match status" value="2"/>
</dbReference>
<evidence type="ECO:0000256" key="1">
    <source>
        <dbReference type="ARBA" id="ARBA00000085"/>
    </source>
</evidence>
<dbReference type="CDD" id="cd00082">
    <property type="entry name" value="HisKA"/>
    <property type="match status" value="1"/>
</dbReference>
<comment type="caution">
    <text evidence="10">The sequence shown here is derived from an EMBL/GenBank/DDBJ whole genome shotgun (WGS) entry which is preliminary data.</text>
</comment>
<dbReference type="InterPro" id="IPR036890">
    <property type="entry name" value="HATPase_C_sf"/>
</dbReference>
<dbReference type="InterPro" id="IPR035965">
    <property type="entry name" value="PAS-like_dom_sf"/>
</dbReference>
<evidence type="ECO:0000256" key="4">
    <source>
        <dbReference type="ARBA" id="ARBA00022679"/>
    </source>
</evidence>
<dbReference type="SMART" id="SM00387">
    <property type="entry name" value="HATPase_c"/>
    <property type="match status" value="1"/>
</dbReference>
<keyword evidence="5 10" id="KW-0418">Kinase</keyword>
<dbReference type="SMART" id="SM00388">
    <property type="entry name" value="HisKA"/>
    <property type="match status" value="1"/>
</dbReference>
<dbReference type="InterPro" id="IPR003661">
    <property type="entry name" value="HisK_dim/P_dom"/>
</dbReference>
<dbReference type="SUPFAM" id="SSF55874">
    <property type="entry name" value="ATPase domain of HSP90 chaperone/DNA topoisomerase II/histidine kinase"/>
    <property type="match status" value="1"/>
</dbReference>
<proteinExistence type="predicted"/>
<dbReference type="Pfam" id="PF00512">
    <property type="entry name" value="HisKA"/>
    <property type="match status" value="1"/>
</dbReference>
<dbReference type="GO" id="GO:0009927">
    <property type="term" value="F:histidine phosphotransfer kinase activity"/>
    <property type="evidence" value="ECO:0007669"/>
    <property type="project" value="TreeGrafter"/>
</dbReference>
<name>A0A3D0WCC1_9SPHN</name>
<evidence type="ECO:0000256" key="5">
    <source>
        <dbReference type="ARBA" id="ARBA00022777"/>
    </source>
</evidence>
<evidence type="ECO:0000259" key="9">
    <source>
        <dbReference type="PROSITE" id="PS50110"/>
    </source>
</evidence>
<dbReference type="SMART" id="SM00448">
    <property type="entry name" value="REC"/>
    <property type="match status" value="1"/>
</dbReference>
<evidence type="ECO:0000256" key="2">
    <source>
        <dbReference type="ARBA" id="ARBA00012438"/>
    </source>
</evidence>
<dbReference type="InterPro" id="IPR011006">
    <property type="entry name" value="CheY-like_superfamily"/>
</dbReference>
<feature type="coiled-coil region" evidence="7">
    <location>
        <begin position="336"/>
        <end position="387"/>
    </location>
</feature>
<dbReference type="FunFam" id="3.30.565.10:FF:000049">
    <property type="entry name" value="Two-component sensor histidine kinase"/>
    <property type="match status" value="1"/>
</dbReference>
<dbReference type="InterPro" id="IPR036097">
    <property type="entry name" value="HisK_dim/P_sf"/>
</dbReference>
<dbReference type="PANTHER" id="PTHR43047">
    <property type="entry name" value="TWO-COMPONENT HISTIDINE PROTEIN KINASE"/>
    <property type="match status" value="1"/>
</dbReference>
<evidence type="ECO:0000313" key="10">
    <source>
        <dbReference type="EMBL" id="HCB76310.1"/>
    </source>
</evidence>